<dbReference type="RefSeq" id="WP_035814491.1">
    <property type="nucleotide sequence ID" value="NZ_JARJLM010000433.1"/>
</dbReference>
<accession>A0ABT6AUV2</accession>
<gene>
    <name evidence="2" type="ORF">P3W85_26015</name>
</gene>
<organism evidence="2 3">
    <name type="scientific">Cupriavidus basilensis</name>
    <dbReference type="NCBI Taxonomy" id="68895"/>
    <lineage>
        <taxon>Bacteria</taxon>
        <taxon>Pseudomonadati</taxon>
        <taxon>Pseudomonadota</taxon>
        <taxon>Betaproteobacteria</taxon>
        <taxon>Burkholderiales</taxon>
        <taxon>Burkholderiaceae</taxon>
        <taxon>Cupriavidus</taxon>
    </lineage>
</organism>
<proteinExistence type="predicted"/>
<dbReference type="EMBL" id="JARJLM010000433">
    <property type="protein sequence ID" value="MDF3836380.1"/>
    <property type="molecule type" value="Genomic_DNA"/>
</dbReference>
<protein>
    <submittedName>
        <fullName evidence="2">Uncharacterized protein</fullName>
    </submittedName>
</protein>
<evidence type="ECO:0000256" key="1">
    <source>
        <dbReference type="SAM" id="SignalP"/>
    </source>
</evidence>
<evidence type="ECO:0000313" key="3">
    <source>
        <dbReference type="Proteomes" id="UP001216674"/>
    </source>
</evidence>
<sequence length="76" mass="7866">MNITTARLLLAAVIAGTALLSLNSAFAADARGTHAGDDYGYVHRSSDPYTGGARKADAFSGGARTLLQDYPFGFAV</sequence>
<feature type="chain" id="PRO_5046155059" evidence="1">
    <location>
        <begin position="28"/>
        <end position="76"/>
    </location>
</feature>
<dbReference type="Proteomes" id="UP001216674">
    <property type="component" value="Unassembled WGS sequence"/>
</dbReference>
<keyword evidence="1" id="KW-0732">Signal</keyword>
<evidence type="ECO:0000313" key="2">
    <source>
        <dbReference type="EMBL" id="MDF3836380.1"/>
    </source>
</evidence>
<feature type="signal peptide" evidence="1">
    <location>
        <begin position="1"/>
        <end position="27"/>
    </location>
</feature>
<reference evidence="2 3" key="1">
    <citation type="submission" date="2023-03" db="EMBL/GenBank/DDBJ databases">
        <title>Draft assemblies of triclosan tolerant bacteria isolated from returned activated sludge.</title>
        <authorList>
            <person name="Van Hamelsveld S."/>
        </authorList>
    </citation>
    <scope>NUCLEOTIDE SEQUENCE [LARGE SCALE GENOMIC DNA]</scope>
    <source>
        <strain evidence="2 3">GW210010_S58</strain>
    </source>
</reference>
<comment type="caution">
    <text evidence="2">The sequence shown here is derived from an EMBL/GenBank/DDBJ whole genome shotgun (WGS) entry which is preliminary data.</text>
</comment>
<name>A0ABT6AUV2_9BURK</name>
<keyword evidence="3" id="KW-1185">Reference proteome</keyword>